<reference evidence="2 3" key="1">
    <citation type="submission" date="2020-01" db="EMBL/GenBank/DDBJ databases">
        <title>Genome sequence of Desulfovibrio aerotolerans DSM 16695(T).</title>
        <authorList>
            <person name="Karnachuk O."/>
            <person name="Avakyan M."/>
            <person name="Mardanov A."/>
            <person name="Kadnikov V."/>
            <person name="Ravin N."/>
        </authorList>
    </citation>
    <scope>NUCLEOTIDE SEQUENCE [LARGE SCALE GENOMIC DNA]</scope>
    <source>
        <strain evidence="2 3">DSM 16695</strain>
    </source>
</reference>
<dbReference type="RefSeq" id="WP_160959899.1">
    <property type="nucleotide sequence ID" value="NZ_WVUD01000009.1"/>
</dbReference>
<comment type="caution">
    <text evidence="2">The sequence shown here is derived from an EMBL/GenBank/DDBJ whole genome shotgun (WGS) entry which is preliminary data.</text>
</comment>
<dbReference type="Proteomes" id="UP000482487">
    <property type="component" value="Unassembled WGS sequence"/>
</dbReference>
<evidence type="ECO:0000313" key="3">
    <source>
        <dbReference type="Proteomes" id="UP000482487"/>
    </source>
</evidence>
<name>A0A7C9N1B5_9BACT</name>
<keyword evidence="3" id="KW-1185">Reference proteome</keyword>
<sequence>MFEQLKNPKFFGSILIVATFILFTAGAVLTNAAAELALNATGMCSDKPANPCFATAIATTRAKTNPAVPNSIPSLAMPVATSALGLVVTQDSHISLRIPLLCVVAALLLLGVGVGLILHDDAFGMVLDLNSGCASLSRAQAFLWTAIVMGGYTVMTLFNLFFGVNYAAAAAKPIDLYPGLDTDLLVLLGIVAASPVAATFISKSTPGINCPKVVGIQGFFTRFAQLFSDDAAGSTPSLTISRMQCVLMTIVLATCYLAFLSQRVCIIDATAFSVAINKQAFFPSLPDIGGSFLILMGASHAIFQVSKSSLIDKLFKS</sequence>
<keyword evidence="1" id="KW-1133">Transmembrane helix</keyword>
<feature type="transmembrane region" description="Helical" evidence="1">
    <location>
        <begin position="246"/>
        <end position="276"/>
    </location>
</feature>
<dbReference type="EMBL" id="WVUD01000009">
    <property type="protein sequence ID" value="MYL82931.1"/>
    <property type="molecule type" value="Genomic_DNA"/>
</dbReference>
<accession>A0A7C9N1B5</accession>
<feature type="transmembrane region" description="Helical" evidence="1">
    <location>
        <begin position="98"/>
        <end position="118"/>
    </location>
</feature>
<evidence type="ECO:0000256" key="1">
    <source>
        <dbReference type="SAM" id="Phobius"/>
    </source>
</evidence>
<feature type="transmembrane region" description="Helical" evidence="1">
    <location>
        <begin position="12"/>
        <end position="33"/>
    </location>
</feature>
<keyword evidence="1" id="KW-0472">Membrane</keyword>
<proteinExistence type="predicted"/>
<evidence type="ECO:0000313" key="2">
    <source>
        <dbReference type="EMBL" id="MYL82931.1"/>
    </source>
</evidence>
<gene>
    <name evidence="2" type="ORF">GTA51_07255</name>
</gene>
<protein>
    <submittedName>
        <fullName evidence="2">Uncharacterized protein</fullName>
    </submittedName>
</protein>
<feature type="transmembrane region" description="Helical" evidence="1">
    <location>
        <begin position="288"/>
        <end position="306"/>
    </location>
</feature>
<organism evidence="2 3">
    <name type="scientific">Solidesulfovibrio aerotolerans</name>
    <dbReference type="NCBI Taxonomy" id="295255"/>
    <lineage>
        <taxon>Bacteria</taxon>
        <taxon>Pseudomonadati</taxon>
        <taxon>Thermodesulfobacteriota</taxon>
        <taxon>Desulfovibrionia</taxon>
        <taxon>Desulfovibrionales</taxon>
        <taxon>Desulfovibrionaceae</taxon>
        <taxon>Solidesulfovibrio</taxon>
    </lineage>
</organism>
<keyword evidence="1" id="KW-0812">Transmembrane</keyword>
<feature type="transmembrane region" description="Helical" evidence="1">
    <location>
        <begin position="139"/>
        <end position="164"/>
    </location>
</feature>
<dbReference type="OrthoDB" id="6864970at2"/>
<feature type="transmembrane region" description="Helical" evidence="1">
    <location>
        <begin position="184"/>
        <end position="202"/>
    </location>
</feature>
<dbReference type="AlphaFoldDB" id="A0A7C9N1B5"/>